<dbReference type="GO" id="GO:0030170">
    <property type="term" value="F:pyridoxal phosphate binding"/>
    <property type="evidence" value="ECO:0007669"/>
    <property type="project" value="InterPro"/>
</dbReference>
<accession>A0A1H0AIA6</accession>
<dbReference type="Gene3D" id="3.40.640.10">
    <property type="entry name" value="Type I PLP-dependent aspartate aminotransferase-like (Major domain)"/>
    <property type="match status" value="1"/>
</dbReference>
<comment type="cofactor">
    <cofactor evidence="1">
        <name>pyridoxal 5'-phosphate</name>
        <dbReference type="ChEBI" id="CHEBI:597326"/>
    </cofactor>
</comment>
<evidence type="ECO:0000256" key="1">
    <source>
        <dbReference type="ARBA" id="ARBA00001933"/>
    </source>
</evidence>
<name>A0A1H0AIA6_9PSED</name>
<dbReference type="GO" id="GO:0008483">
    <property type="term" value="F:transaminase activity"/>
    <property type="evidence" value="ECO:0007669"/>
    <property type="project" value="UniProtKB-KW"/>
</dbReference>
<dbReference type="InterPro" id="IPR005814">
    <property type="entry name" value="Aminotrans_3"/>
</dbReference>
<dbReference type="InterPro" id="IPR015424">
    <property type="entry name" value="PyrdxlP-dep_Trfase"/>
</dbReference>
<sequence length="416" mass="44317">MSSETISQSINVVHPVTLSHGKNAEVWDTDGKRYIDFVGGIGVLNLGHCHPRIVEAIREQATRLTHYAFNAAPHVPYLELMDRLTAFIPVDYAVSGMLTNSGAEAAENALKIVRGATGRTAVIAFDGAFHGRTLATLNLNGKVAPYKQKVGVLPGPVYHLPFPSKDNGVTCADTLKAMDRLFSVEIDVEDVACFIVEPVQGEAGFLAMDVEFAQALRAFCDEKNILLIADEIQSGFGRTGERFAFSRLGIEPDLILLGKSIAGGVPLGAVVGRKALLDTLPKGGLGGTYSGNPIACAAGLATLDEMTDDNLQAWGTQQEEAIVSRYEAWRASKLSPYLGRLTGVGAMRGIELINTDGKPASAQLTQLLALARDAGLLLMPSGKSRHIIRLLAPLTTEAAVLEEGLDILEACLAKLS</sequence>
<dbReference type="InterPro" id="IPR049704">
    <property type="entry name" value="Aminotrans_3_PPA_site"/>
</dbReference>
<keyword evidence="4 7" id="KW-0808">Transferase</keyword>
<dbReference type="InterPro" id="IPR015422">
    <property type="entry name" value="PyrdxlP-dep_Trfase_small"/>
</dbReference>
<evidence type="ECO:0000313" key="7">
    <source>
        <dbReference type="EMBL" id="SDN33348.1"/>
    </source>
</evidence>
<evidence type="ECO:0000256" key="5">
    <source>
        <dbReference type="ARBA" id="ARBA00022898"/>
    </source>
</evidence>
<protein>
    <submittedName>
        <fullName evidence="7">4-aminobutyrate aminotransferase</fullName>
    </submittedName>
</protein>
<organism evidence="7 8">
    <name type="scientific">Pseudomonas arsenicoxydans</name>
    <dbReference type="NCBI Taxonomy" id="702115"/>
    <lineage>
        <taxon>Bacteria</taxon>
        <taxon>Pseudomonadati</taxon>
        <taxon>Pseudomonadota</taxon>
        <taxon>Gammaproteobacteria</taxon>
        <taxon>Pseudomonadales</taxon>
        <taxon>Pseudomonadaceae</taxon>
        <taxon>Pseudomonas</taxon>
    </lineage>
</organism>
<dbReference type="InterPro" id="IPR015421">
    <property type="entry name" value="PyrdxlP-dep_Trfase_major"/>
</dbReference>
<proteinExistence type="inferred from homology"/>
<keyword evidence="3 7" id="KW-0032">Aminotransferase</keyword>
<reference evidence="7 8" key="1">
    <citation type="submission" date="2016-10" db="EMBL/GenBank/DDBJ databases">
        <authorList>
            <person name="de Groot N.N."/>
        </authorList>
    </citation>
    <scope>NUCLEOTIDE SEQUENCE [LARGE SCALE GENOMIC DNA]</scope>
    <source>
        <strain evidence="7 8">CECT 7543</strain>
    </source>
</reference>
<dbReference type="PANTHER" id="PTHR11986">
    <property type="entry name" value="AMINOTRANSFERASE CLASS III"/>
    <property type="match status" value="1"/>
</dbReference>
<dbReference type="SUPFAM" id="SSF53383">
    <property type="entry name" value="PLP-dependent transferases"/>
    <property type="match status" value="1"/>
</dbReference>
<dbReference type="OrthoDB" id="9801052at2"/>
<evidence type="ECO:0000256" key="3">
    <source>
        <dbReference type="ARBA" id="ARBA00022576"/>
    </source>
</evidence>
<dbReference type="Proteomes" id="UP000198827">
    <property type="component" value="Chromosome I"/>
</dbReference>
<keyword evidence="5 6" id="KW-0663">Pyridoxal phosphate</keyword>
<dbReference type="InterPro" id="IPR050103">
    <property type="entry name" value="Class-III_PLP-dep_AT"/>
</dbReference>
<dbReference type="PROSITE" id="PS00600">
    <property type="entry name" value="AA_TRANSFER_CLASS_3"/>
    <property type="match status" value="1"/>
</dbReference>
<evidence type="ECO:0000256" key="6">
    <source>
        <dbReference type="RuleBase" id="RU003560"/>
    </source>
</evidence>
<evidence type="ECO:0000313" key="8">
    <source>
        <dbReference type="Proteomes" id="UP000198827"/>
    </source>
</evidence>
<evidence type="ECO:0000256" key="2">
    <source>
        <dbReference type="ARBA" id="ARBA00008954"/>
    </source>
</evidence>
<comment type="similarity">
    <text evidence="2 6">Belongs to the class-III pyridoxal-phosphate-dependent aminotransferase family.</text>
</comment>
<dbReference type="EMBL" id="LT629705">
    <property type="protein sequence ID" value="SDN33348.1"/>
    <property type="molecule type" value="Genomic_DNA"/>
</dbReference>
<dbReference type="AlphaFoldDB" id="A0A1H0AIA6"/>
<dbReference type="Pfam" id="PF00202">
    <property type="entry name" value="Aminotran_3"/>
    <property type="match status" value="1"/>
</dbReference>
<gene>
    <name evidence="7" type="ORF">SAMN04489798_0017</name>
</gene>
<dbReference type="RefSeq" id="WP_090175415.1">
    <property type="nucleotide sequence ID" value="NZ_LT629705.1"/>
</dbReference>
<dbReference type="PIRSF" id="PIRSF000521">
    <property type="entry name" value="Transaminase_4ab_Lys_Orn"/>
    <property type="match status" value="1"/>
</dbReference>
<evidence type="ECO:0000256" key="4">
    <source>
        <dbReference type="ARBA" id="ARBA00022679"/>
    </source>
</evidence>
<dbReference type="CDD" id="cd00610">
    <property type="entry name" value="OAT_like"/>
    <property type="match status" value="1"/>
</dbReference>
<dbReference type="FunFam" id="3.40.640.10:FF:000013">
    <property type="entry name" value="4-aminobutyrate aminotransferase"/>
    <property type="match status" value="1"/>
</dbReference>
<dbReference type="Gene3D" id="3.90.1150.10">
    <property type="entry name" value="Aspartate Aminotransferase, domain 1"/>
    <property type="match status" value="1"/>
</dbReference>
<dbReference type="GO" id="GO:0042802">
    <property type="term" value="F:identical protein binding"/>
    <property type="evidence" value="ECO:0007669"/>
    <property type="project" value="TreeGrafter"/>
</dbReference>